<keyword evidence="3 7" id="KW-0378">Hydrolase</keyword>
<evidence type="ECO:0000256" key="3">
    <source>
        <dbReference type="ARBA" id="ARBA00022801"/>
    </source>
</evidence>
<evidence type="ECO:0000256" key="1">
    <source>
        <dbReference type="ARBA" id="ARBA00007749"/>
    </source>
</evidence>
<dbReference type="InterPro" id="IPR051013">
    <property type="entry name" value="MBL_superfamily_lactonases"/>
</dbReference>
<dbReference type="EMBL" id="JAATJM010000001">
    <property type="protein sequence ID" value="NJC41481.1"/>
    <property type="molecule type" value="Genomic_DNA"/>
</dbReference>
<dbReference type="PROSITE" id="PS51257">
    <property type="entry name" value="PROKAR_LIPOPROTEIN"/>
    <property type="match status" value="1"/>
</dbReference>
<dbReference type="AlphaFoldDB" id="A0A7X6BPG2"/>
<dbReference type="SMART" id="SM00849">
    <property type="entry name" value="Lactamase_B"/>
    <property type="match status" value="1"/>
</dbReference>
<dbReference type="GO" id="GO:0016787">
    <property type="term" value="F:hydrolase activity"/>
    <property type="evidence" value="ECO:0007669"/>
    <property type="project" value="UniProtKB-KW"/>
</dbReference>
<accession>A0A7X6BPG2</accession>
<gene>
    <name evidence="7" type="ORF">GGQ87_001739</name>
</gene>
<keyword evidence="8" id="KW-1185">Reference proteome</keyword>
<evidence type="ECO:0000313" key="8">
    <source>
        <dbReference type="Proteomes" id="UP000587415"/>
    </source>
</evidence>
<protein>
    <submittedName>
        <fullName evidence="7">Glyoxylase-like metal-dependent hydrolase (Beta-lactamase superfamily II)</fullName>
    </submittedName>
</protein>
<dbReference type="InterPro" id="IPR036866">
    <property type="entry name" value="RibonucZ/Hydroxyglut_hydro"/>
</dbReference>
<reference evidence="7 8" key="1">
    <citation type="submission" date="2020-03" db="EMBL/GenBank/DDBJ databases">
        <title>Genomic Encyclopedia of Type Strains, Phase IV (KMG-IV): sequencing the most valuable type-strain genomes for metagenomic binning, comparative biology and taxonomic classification.</title>
        <authorList>
            <person name="Goeker M."/>
        </authorList>
    </citation>
    <scope>NUCLEOTIDE SEQUENCE [LARGE SCALE GENOMIC DNA]</scope>
    <source>
        <strain evidence="7 8">DSM 4736</strain>
    </source>
</reference>
<dbReference type="Proteomes" id="UP000587415">
    <property type="component" value="Unassembled WGS sequence"/>
</dbReference>
<keyword evidence="4" id="KW-0862">Zinc</keyword>
<dbReference type="PANTHER" id="PTHR42978:SF6">
    <property type="entry name" value="QUORUM-QUENCHING LACTONASE YTNP-RELATED"/>
    <property type="match status" value="1"/>
</dbReference>
<evidence type="ECO:0000256" key="2">
    <source>
        <dbReference type="ARBA" id="ARBA00022723"/>
    </source>
</evidence>
<keyword evidence="5" id="KW-0732">Signal</keyword>
<keyword evidence="2" id="KW-0479">Metal-binding</keyword>
<feature type="domain" description="Metallo-beta-lactamase" evidence="6">
    <location>
        <begin position="97"/>
        <end position="289"/>
    </location>
</feature>
<dbReference type="RefSeq" id="WP_168046626.1">
    <property type="nucleotide sequence ID" value="NZ_JAATJM010000001.1"/>
</dbReference>
<sequence length="311" mass="32309">MTFYARIAAASLILAAMGAAACSPEPEKREATSTPPAALSHPDIHAFRIGQIQAVALKDGEMAFPATNREMSPWSDTAEVSALLTASGQADGQIHLSIQPLLVRDGERVVLIDTGAGGQMGTEGKLLASLRAAGVEPGQVTDVLISHAHGDHVGGLAGKDGALTFPNAVVRMSAAEWEFAKAGAAEAGAAPLLAAITPRVQTFAPGAQVTPSIKAVPLAGHTPGHSGYEIVSGTERLLYIGDAMHSSLVSVQRPELVNGWDSDGAPGVTTRQGLLNRGASESLRVYGVHFPFPGVGRFQRRDDGFVWVPES</sequence>
<dbReference type="SUPFAM" id="SSF56281">
    <property type="entry name" value="Metallo-hydrolase/oxidoreductase"/>
    <property type="match status" value="1"/>
</dbReference>
<comment type="caution">
    <text evidence="7">The sequence shown here is derived from an EMBL/GenBank/DDBJ whole genome shotgun (WGS) entry which is preliminary data.</text>
</comment>
<dbReference type="InterPro" id="IPR001279">
    <property type="entry name" value="Metallo-B-lactamas"/>
</dbReference>
<dbReference type="Gene3D" id="3.60.15.10">
    <property type="entry name" value="Ribonuclease Z/Hydroxyacylglutathione hydrolase-like"/>
    <property type="match status" value="1"/>
</dbReference>
<evidence type="ECO:0000313" key="7">
    <source>
        <dbReference type="EMBL" id="NJC41481.1"/>
    </source>
</evidence>
<dbReference type="PANTHER" id="PTHR42978">
    <property type="entry name" value="QUORUM-QUENCHING LACTONASE YTNP-RELATED-RELATED"/>
    <property type="match status" value="1"/>
</dbReference>
<evidence type="ECO:0000259" key="6">
    <source>
        <dbReference type="SMART" id="SM00849"/>
    </source>
</evidence>
<proteinExistence type="inferred from homology"/>
<dbReference type="Pfam" id="PF00753">
    <property type="entry name" value="Lactamase_B"/>
    <property type="match status" value="1"/>
</dbReference>
<feature type="signal peptide" evidence="5">
    <location>
        <begin position="1"/>
        <end position="21"/>
    </location>
</feature>
<dbReference type="CDD" id="cd07720">
    <property type="entry name" value="OPHC2-like_MBL-fold"/>
    <property type="match status" value="1"/>
</dbReference>
<organism evidence="7 8">
    <name type="scientific">Brevundimonas alba</name>
    <dbReference type="NCBI Taxonomy" id="74314"/>
    <lineage>
        <taxon>Bacteria</taxon>
        <taxon>Pseudomonadati</taxon>
        <taxon>Pseudomonadota</taxon>
        <taxon>Alphaproteobacteria</taxon>
        <taxon>Caulobacterales</taxon>
        <taxon>Caulobacteraceae</taxon>
        <taxon>Brevundimonas</taxon>
    </lineage>
</organism>
<evidence type="ECO:0000256" key="4">
    <source>
        <dbReference type="ARBA" id="ARBA00022833"/>
    </source>
</evidence>
<evidence type="ECO:0000256" key="5">
    <source>
        <dbReference type="SAM" id="SignalP"/>
    </source>
</evidence>
<feature type="chain" id="PRO_5031206254" evidence="5">
    <location>
        <begin position="22"/>
        <end position="311"/>
    </location>
</feature>
<dbReference type="GO" id="GO:0046872">
    <property type="term" value="F:metal ion binding"/>
    <property type="evidence" value="ECO:0007669"/>
    <property type="project" value="UniProtKB-KW"/>
</dbReference>
<comment type="similarity">
    <text evidence="1">Belongs to the metallo-beta-lactamase superfamily.</text>
</comment>
<name>A0A7X6BPG2_9CAUL</name>